<accession>A0AAN7Y3V1</accession>
<name>A0AAN7Y3V1_ELEMC</name>
<gene>
    <name evidence="10" type="ORF">PBY51_004160</name>
</gene>
<keyword evidence="4 7" id="KW-0175">Coiled coil</keyword>
<evidence type="ECO:0000256" key="5">
    <source>
        <dbReference type="ARBA" id="ARBA00061646"/>
    </source>
</evidence>
<reference evidence="10 11" key="1">
    <citation type="journal article" date="2023" name="Genes (Basel)">
        <title>Chromosome-Level Genome Assembly and Circadian Gene Repertoire of the Patagonia Blennie Eleginops maclovinus-The Closest Ancestral Proxy of Antarctic Cryonotothenioids.</title>
        <authorList>
            <person name="Cheng C.C."/>
            <person name="Rivera-Colon A.G."/>
            <person name="Minhas B.F."/>
            <person name="Wilson L."/>
            <person name="Rayamajhi N."/>
            <person name="Vargas-Chacoff L."/>
            <person name="Catchen J.M."/>
        </authorList>
    </citation>
    <scope>NUCLEOTIDE SEQUENCE [LARGE SCALE GENOMIC DNA]</scope>
    <source>
        <strain evidence="10">JMC-PN-2008</strain>
    </source>
</reference>
<evidence type="ECO:0000313" key="11">
    <source>
        <dbReference type="Proteomes" id="UP001346869"/>
    </source>
</evidence>
<keyword evidence="3 6" id="KW-0403">Intermediate filament</keyword>
<dbReference type="InterPro" id="IPR018039">
    <property type="entry name" value="IF_conserved"/>
</dbReference>
<dbReference type="PANTHER" id="PTHR45652:SF8">
    <property type="entry name" value="NEUROFILAMENT LIGHT POLYPEPTIDE"/>
    <property type="match status" value="1"/>
</dbReference>
<dbReference type="SUPFAM" id="SSF64593">
    <property type="entry name" value="Intermediate filament protein, coiled coil region"/>
    <property type="match status" value="2"/>
</dbReference>
<feature type="compositionally biased region" description="Polar residues" evidence="8">
    <location>
        <begin position="461"/>
        <end position="470"/>
    </location>
</feature>
<feature type="coiled-coil region" evidence="7">
    <location>
        <begin position="307"/>
        <end position="380"/>
    </location>
</feature>
<evidence type="ECO:0000313" key="10">
    <source>
        <dbReference type="EMBL" id="KAK5871270.1"/>
    </source>
</evidence>
<organism evidence="10 11">
    <name type="scientific">Eleginops maclovinus</name>
    <name type="common">Patagonian blennie</name>
    <name type="synonym">Eleginus maclovinus</name>
    <dbReference type="NCBI Taxonomy" id="56733"/>
    <lineage>
        <taxon>Eukaryota</taxon>
        <taxon>Metazoa</taxon>
        <taxon>Chordata</taxon>
        <taxon>Craniata</taxon>
        <taxon>Vertebrata</taxon>
        <taxon>Euteleostomi</taxon>
        <taxon>Actinopterygii</taxon>
        <taxon>Neopterygii</taxon>
        <taxon>Teleostei</taxon>
        <taxon>Neoteleostei</taxon>
        <taxon>Acanthomorphata</taxon>
        <taxon>Eupercaria</taxon>
        <taxon>Perciformes</taxon>
        <taxon>Notothenioidei</taxon>
        <taxon>Eleginopidae</taxon>
        <taxon>Eleginops</taxon>
    </lineage>
</organism>
<comment type="subcellular location">
    <subcellularLocation>
        <location evidence="1">Cytoplasm</location>
    </subcellularLocation>
</comment>
<feature type="coiled-coil region" evidence="7">
    <location>
        <begin position="102"/>
        <end position="185"/>
    </location>
</feature>
<comment type="similarity">
    <text evidence="5 6">Belongs to the intermediate filament family.</text>
</comment>
<dbReference type="InterPro" id="IPR039008">
    <property type="entry name" value="IF_rod_dom"/>
</dbReference>
<keyword evidence="11" id="KW-1185">Reference proteome</keyword>
<dbReference type="FunFam" id="1.20.5.1160:FF:000001">
    <property type="entry name" value="Keratin type II"/>
    <property type="match status" value="1"/>
</dbReference>
<evidence type="ECO:0000256" key="6">
    <source>
        <dbReference type="RuleBase" id="RU000685"/>
    </source>
</evidence>
<keyword evidence="2" id="KW-0963">Cytoplasm</keyword>
<dbReference type="GO" id="GO:0030424">
    <property type="term" value="C:axon"/>
    <property type="evidence" value="ECO:0007669"/>
    <property type="project" value="TreeGrafter"/>
</dbReference>
<proteinExistence type="inferred from homology"/>
<protein>
    <recommendedName>
        <fullName evidence="9">IF rod domain-containing protein</fullName>
    </recommendedName>
</protein>
<sequence>MTSFGFDPYFPSTHKRRVVVRSAGYGAGGGIGSRSAYSSHSAPMASYASSRRSYPTHSRATSSYSSMLSAPVSAAATELRLEQAAQVSSEFKVLRTQEKAELQDLNDRFVSFIERVHELEQQNKLLETELLILRQRQTEPSNLRTLYEHEIRQLRAAVEEARHEKQAAQDHRDEMEDVFTNLQKRYEEEVLGKEEAEGRLMDARKGVDEAALTQAELEKRVGTLLDELTFLKRLCESEITELQAQIQLSAEVSVEMEVIKPDLSAALRDIRVQYEKLAHRNLQSAEEWFCNKVNVMTVGTSRNTESARNAKDEAAEYRRLIKARELDIDACREMNQALENQLLDVEEKQSAEISALQDSISQIEEELRANKNDMARYLKDYQDLLNVKMALDIEIAAYRKLLEGEENRFNVAGQGSFNVYSQSMYTAPPSYGRTQFSMQSQFTSAAPYMSSRFYSSSLPKEETISASQAQEAVASLPQEEDEEQLEEEERKEVEEEKEEDQGEEKVQEDSEEEELVEDKSEEKEEEDQGEEKDQKDSEGEDSEEIKSEEKEEEKQEEGDEEADGEGIEEAEDGEKEDEGEGGEDTQPQEEEDAEQKEEQGDDEDKKKEEETEKQDEVEAEEKNGEAAEKKV</sequence>
<evidence type="ECO:0000259" key="9">
    <source>
        <dbReference type="PROSITE" id="PS51842"/>
    </source>
</evidence>
<evidence type="ECO:0000256" key="4">
    <source>
        <dbReference type="ARBA" id="ARBA00023054"/>
    </source>
</evidence>
<dbReference type="Proteomes" id="UP001346869">
    <property type="component" value="Unassembled WGS sequence"/>
</dbReference>
<feature type="domain" description="IF rod" evidence="9">
    <location>
        <begin position="98"/>
        <end position="409"/>
    </location>
</feature>
<dbReference type="Pfam" id="PF00038">
    <property type="entry name" value="Filament"/>
    <property type="match status" value="1"/>
</dbReference>
<evidence type="ECO:0000256" key="1">
    <source>
        <dbReference type="ARBA" id="ARBA00004496"/>
    </source>
</evidence>
<dbReference type="PROSITE" id="PS51842">
    <property type="entry name" value="IF_ROD_2"/>
    <property type="match status" value="1"/>
</dbReference>
<evidence type="ECO:0000256" key="2">
    <source>
        <dbReference type="ARBA" id="ARBA00022490"/>
    </source>
</evidence>
<dbReference type="Gene3D" id="1.20.5.170">
    <property type="match status" value="1"/>
</dbReference>
<dbReference type="AlphaFoldDB" id="A0AAN7Y3V1"/>
<feature type="compositionally biased region" description="Acidic residues" evidence="8">
    <location>
        <begin position="478"/>
        <end position="487"/>
    </location>
</feature>
<dbReference type="FunFam" id="1.20.5.500:FF:000001">
    <property type="entry name" value="Type II keratin 23"/>
    <property type="match status" value="1"/>
</dbReference>
<dbReference type="GO" id="GO:0005737">
    <property type="term" value="C:cytoplasm"/>
    <property type="evidence" value="ECO:0007669"/>
    <property type="project" value="UniProtKB-SubCell"/>
</dbReference>
<dbReference type="EMBL" id="JAUZQC010000005">
    <property type="protein sequence ID" value="KAK5871270.1"/>
    <property type="molecule type" value="Genomic_DNA"/>
</dbReference>
<dbReference type="FunFam" id="1.20.5.170:FF:000002">
    <property type="entry name" value="Type I keratin KA11"/>
    <property type="match status" value="1"/>
</dbReference>
<dbReference type="Gene3D" id="1.20.5.500">
    <property type="entry name" value="Single helix bin"/>
    <property type="match status" value="1"/>
</dbReference>
<dbReference type="GO" id="GO:0005882">
    <property type="term" value="C:intermediate filament"/>
    <property type="evidence" value="ECO:0007669"/>
    <property type="project" value="UniProtKB-KW"/>
</dbReference>
<dbReference type="Gene3D" id="1.20.5.1160">
    <property type="entry name" value="Vasodilator-stimulated phosphoprotein"/>
    <property type="match status" value="1"/>
</dbReference>
<dbReference type="GO" id="GO:0099184">
    <property type="term" value="F:structural constituent of postsynaptic intermediate filament cytoskeleton"/>
    <property type="evidence" value="ECO:0007669"/>
    <property type="project" value="TreeGrafter"/>
</dbReference>
<evidence type="ECO:0000256" key="3">
    <source>
        <dbReference type="ARBA" id="ARBA00022754"/>
    </source>
</evidence>
<dbReference type="SMART" id="SM01391">
    <property type="entry name" value="Filament"/>
    <property type="match status" value="1"/>
</dbReference>
<evidence type="ECO:0000256" key="8">
    <source>
        <dbReference type="SAM" id="MobiDB-lite"/>
    </source>
</evidence>
<dbReference type="PROSITE" id="PS00226">
    <property type="entry name" value="IF_ROD_1"/>
    <property type="match status" value="1"/>
</dbReference>
<dbReference type="GO" id="GO:0033693">
    <property type="term" value="P:neurofilament bundle assembly"/>
    <property type="evidence" value="ECO:0007669"/>
    <property type="project" value="TreeGrafter"/>
</dbReference>
<comment type="caution">
    <text evidence="10">The sequence shown here is derived from an EMBL/GenBank/DDBJ whole genome shotgun (WGS) entry which is preliminary data.</text>
</comment>
<evidence type="ECO:0000256" key="7">
    <source>
        <dbReference type="SAM" id="Coils"/>
    </source>
</evidence>
<feature type="region of interest" description="Disordered" evidence="8">
    <location>
        <begin position="461"/>
        <end position="631"/>
    </location>
</feature>
<feature type="compositionally biased region" description="Basic and acidic residues" evidence="8">
    <location>
        <begin position="603"/>
        <end position="631"/>
    </location>
</feature>
<reference evidence="10 11" key="2">
    <citation type="journal article" date="2023" name="Mol. Biol. Evol.">
        <title>Genomics of Secondarily Temperate Adaptation in the Only Non-Antarctic Icefish.</title>
        <authorList>
            <person name="Rivera-Colon A.G."/>
            <person name="Rayamajhi N."/>
            <person name="Minhas B.F."/>
            <person name="Madrigal G."/>
            <person name="Bilyk K.T."/>
            <person name="Yoon V."/>
            <person name="Hune M."/>
            <person name="Gregory S."/>
            <person name="Cheng C.H.C."/>
            <person name="Catchen J.M."/>
        </authorList>
    </citation>
    <scope>NUCLEOTIDE SEQUENCE [LARGE SCALE GENOMIC DNA]</scope>
    <source>
        <strain evidence="10">JMC-PN-2008</strain>
    </source>
</reference>
<dbReference type="GO" id="GO:0099160">
    <property type="term" value="C:postsynaptic intermediate filament cytoskeleton"/>
    <property type="evidence" value="ECO:0007669"/>
    <property type="project" value="TreeGrafter"/>
</dbReference>
<feature type="compositionally biased region" description="Acidic residues" evidence="8">
    <location>
        <begin position="554"/>
        <end position="602"/>
    </location>
</feature>
<dbReference type="InterPro" id="IPR050405">
    <property type="entry name" value="Intermediate_filament"/>
</dbReference>
<dbReference type="PANTHER" id="PTHR45652">
    <property type="entry name" value="GLIAL FIBRILLARY ACIDIC PROTEIN"/>
    <property type="match status" value="1"/>
</dbReference>
<feature type="compositionally biased region" description="Basic and acidic residues" evidence="8">
    <location>
        <begin position="544"/>
        <end position="553"/>
    </location>
</feature>